<dbReference type="Proteomes" id="UP001595705">
    <property type="component" value="Unassembled WGS sequence"/>
</dbReference>
<dbReference type="InterPro" id="IPR013839">
    <property type="entry name" value="DNAligase_adenylation"/>
</dbReference>
<keyword evidence="2 11" id="KW-0436">Ligase</keyword>
<feature type="active site" description="N6-AMP-lysine intermediate" evidence="11">
    <location>
        <position position="115"/>
    </location>
</feature>
<feature type="binding site" evidence="11">
    <location>
        <position position="113"/>
    </location>
    <ligand>
        <name>NAD(+)</name>
        <dbReference type="ChEBI" id="CHEBI:57540"/>
    </ligand>
</feature>
<name>A0ABV7XGY5_9GAMM</name>
<dbReference type="InterPro" id="IPR041663">
    <property type="entry name" value="DisA/LigA_HHH"/>
</dbReference>
<dbReference type="CDD" id="cd00114">
    <property type="entry name" value="LIGANc"/>
    <property type="match status" value="1"/>
</dbReference>
<dbReference type="Pfam" id="PF01653">
    <property type="entry name" value="DNA_ligase_aden"/>
    <property type="match status" value="1"/>
</dbReference>
<dbReference type="RefSeq" id="WP_386742541.1">
    <property type="nucleotide sequence ID" value="NZ_JBHRYA010000003.1"/>
</dbReference>
<evidence type="ECO:0000256" key="4">
    <source>
        <dbReference type="ARBA" id="ARBA00022723"/>
    </source>
</evidence>
<dbReference type="PROSITE" id="PS01055">
    <property type="entry name" value="DNA_LIGASE_N1"/>
    <property type="match status" value="1"/>
</dbReference>
<keyword evidence="11" id="KW-0464">Manganese</keyword>
<dbReference type="Gene3D" id="2.40.50.140">
    <property type="entry name" value="Nucleic acid-binding proteins"/>
    <property type="match status" value="1"/>
</dbReference>
<dbReference type="NCBIfam" id="NF005932">
    <property type="entry name" value="PRK07956.1"/>
    <property type="match status" value="1"/>
</dbReference>
<feature type="binding site" evidence="11">
    <location>
        <position position="292"/>
    </location>
    <ligand>
        <name>NAD(+)</name>
        <dbReference type="ChEBI" id="CHEBI:57540"/>
    </ligand>
</feature>
<dbReference type="EMBL" id="JBHRYA010000003">
    <property type="protein sequence ID" value="MFC3715425.1"/>
    <property type="molecule type" value="Genomic_DNA"/>
</dbReference>
<feature type="binding site" evidence="11">
    <location>
        <position position="413"/>
    </location>
    <ligand>
        <name>Zn(2+)</name>
        <dbReference type="ChEBI" id="CHEBI:29105"/>
    </ligand>
</feature>
<dbReference type="SUPFAM" id="SSF50249">
    <property type="entry name" value="Nucleic acid-binding proteins"/>
    <property type="match status" value="1"/>
</dbReference>
<comment type="function">
    <text evidence="1 11">DNA ligase that catalyzes the formation of phosphodiester linkages between 5'-phosphoryl and 3'-hydroxyl groups in double-stranded DNA using NAD as a coenzyme and as the energy source for the reaction. It is essential for DNA replication and repair of damaged DNA.</text>
</comment>
<keyword evidence="9 11" id="KW-0234">DNA repair</keyword>
<evidence type="ECO:0000256" key="3">
    <source>
        <dbReference type="ARBA" id="ARBA00022705"/>
    </source>
</evidence>
<dbReference type="NCBIfam" id="TIGR00575">
    <property type="entry name" value="dnlj"/>
    <property type="match status" value="1"/>
</dbReference>
<feature type="binding site" evidence="11">
    <location>
        <position position="173"/>
    </location>
    <ligand>
        <name>NAD(+)</name>
        <dbReference type="ChEBI" id="CHEBI:57540"/>
    </ligand>
</feature>
<dbReference type="GO" id="GO:0003911">
    <property type="term" value="F:DNA ligase (NAD+) activity"/>
    <property type="evidence" value="ECO:0007669"/>
    <property type="project" value="UniProtKB-EC"/>
</dbReference>
<dbReference type="InterPro" id="IPR004149">
    <property type="entry name" value="Znf_DNAligase_C4"/>
</dbReference>
<organism evidence="13 14">
    <name type="scientific">Luteimonas soli</name>
    <dbReference type="NCBI Taxonomy" id="1648966"/>
    <lineage>
        <taxon>Bacteria</taxon>
        <taxon>Pseudomonadati</taxon>
        <taxon>Pseudomonadota</taxon>
        <taxon>Gammaproteobacteria</taxon>
        <taxon>Lysobacterales</taxon>
        <taxon>Lysobacteraceae</taxon>
        <taxon>Luteimonas</taxon>
    </lineage>
</organism>
<proteinExistence type="inferred from homology"/>
<dbReference type="InterPro" id="IPR036420">
    <property type="entry name" value="BRCT_dom_sf"/>
</dbReference>
<dbReference type="PANTHER" id="PTHR23389:SF9">
    <property type="entry name" value="DNA LIGASE"/>
    <property type="match status" value="1"/>
</dbReference>
<comment type="similarity">
    <text evidence="11">Belongs to the NAD-dependent DNA ligase family. LigA subfamily.</text>
</comment>
<keyword evidence="6 11" id="KW-0862">Zinc</keyword>
<dbReference type="InterPro" id="IPR001357">
    <property type="entry name" value="BRCT_dom"/>
</dbReference>
<dbReference type="HAMAP" id="MF_01588">
    <property type="entry name" value="DNA_ligase_A"/>
    <property type="match status" value="1"/>
</dbReference>
<feature type="binding site" evidence="11">
    <location>
        <position position="316"/>
    </location>
    <ligand>
        <name>NAD(+)</name>
        <dbReference type="ChEBI" id="CHEBI:57540"/>
    </ligand>
</feature>
<evidence type="ECO:0000256" key="1">
    <source>
        <dbReference type="ARBA" id="ARBA00004067"/>
    </source>
</evidence>
<dbReference type="InterPro" id="IPR001679">
    <property type="entry name" value="DNA_ligase"/>
</dbReference>
<feature type="binding site" evidence="11">
    <location>
        <position position="410"/>
    </location>
    <ligand>
        <name>Zn(2+)</name>
        <dbReference type="ChEBI" id="CHEBI:29105"/>
    </ligand>
</feature>
<comment type="catalytic activity">
    <reaction evidence="10 11">
        <text>NAD(+) + (deoxyribonucleotide)n-3'-hydroxyl + 5'-phospho-(deoxyribonucleotide)m = (deoxyribonucleotide)n+m + AMP + beta-nicotinamide D-nucleotide.</text>
        <dbReference type="EC" id="6.5.1.2"/>
    </reaction>
</comment>
<feature type="binding site" evidence="11">
    <location>
        <begin position="82"/>
        <end position="83"/>
    </location>
    <ligand>
        <name>NAD(+)</name>
        <dbReference type="ChEBI" id="CHEBI:57540"/>
    </ligand>
</feature>
<evidence type="ECO:0000256" key="8">
    <source>
        <dbReference type="ARBA" id="ARBA00023027"/>
    </source>
</evidence>
<evidence type="ECO:0000313" key="13">
    <source>
        <dbReference type="EMBL" id="MFC3715425.1"/>
    </source>
</evidence>
<evidence type="ECO:0000256" key="2">
    <source>
        <dbReference type="ARBA" id="ARBA00022598"/>
    </source>
</evidence>
<dbReference type="SMART" id="SM00532">
    <property type="entry name" value="LIGANc"/>
    <property type="match status" value="1"/>
</dbReference>
<dbReference type="InterPro" id="IPR018239">
    <property type="entry name" value="DNA_ligase_AS"/>
</dbReference>
<dbReference type="InterPro" id="IPR013840">
    <property type="entry name" value="DNAligase_N"/>
</dbReference>
<dbReference type="PROSITE" id="PS50172">
    <property type="entry name" value="BRCT"/>
    <property type="match status" value="1"/>
</dbReference>
<evidence type="ECO:0000256" key="6">
    <source>
        <dbReference type="ARBA" id="ARBA00022833"/>
    </source>
</evidence>
<dbReference type="SUPFAM" id="SSF47781">
    <property type="entry name" value="RuvA domain 2-like"/>
    <property type="match status" value="2"/>
</dbReference>
<dbReference type="Gene3D" id="1.10.150.20">
    <property type="entry name" value="5' to 3' exonuclease, C-terminal subdomain"/>
    <property type="match status" value="2"/>
</dbReference>
<dbReference type="InterPro" id="IPR010994">
    <property type="entry name" value="RuvA_2-like"/>
</dbReference>
<dbReference type="SUPFAM" id="SSF52113">
    <property type="entry name" value="BRCT domain"/>
    <property type="match status" value="1"/>
</dbReference>
<dbReference type="CDD" id="cd17748">
    <property type="entry name" value="BRCT_DNA_ligase_like"/>
    <property type="match status" value="1"/>
</dbReference>
<protein>
    <recommendedName>
        <fullName evidence="11">DNA ligase</fullName>
        <ecNumber evidence="11">6.5.1.2</ecNumber>
    </recommendedName>
    <alternativeName>
        <fullName evidence="11">Polydeoxyribonucleotide synthase [NAD(+)]</fullName>
    </alternativeName>
</protein>
<evidence type="ECO:0000313" key="14">
    <source>
        <dbReference type="Proteomes" id="UP001595705"/>
    </source>
</evidence>
<comment type="caution">
    <text evidence="13">The sequence shown here is derived from an EMBL/GenBank/DDBJ whole genome shotgun (WGS) entry which is preliminary data.</text>
</comment>
<sequence length="782" mass="84637">MPPEAAARIAELRRLIDDANYRYHVLDEPDVTDVEYDRMMRELEALEAQHPDLATPDSPTQRVGAAPSGAFAQVTHAERMLSLANAFSEDEVRDFERRIEQRLDIAEPVFSVEPKFDGLAISLRYEDGAFVQGATRGDGETGEDVTANLRTIRAIPLKLRGKGWPRVLEVRGEVYMPRAGFENYNEKARASDGKIKPLVNPRNAAAGSLRQLDPRVSARRPLAFYAYALGVVEGAAMPARHSEVMAKLREWGFPVSSLAGTATGAQGCLAYYEKIGAQRDALPFDIDGVVYKVDDLSAQRELGFVGRTPRWAIAHKFPAQEQTTVVEDIIVNIGRTGAATPAAKLRPVFVGGVTVTNATLHNADQVARLDVRVGDTVIVRRAGDVIPEVVAVVPGMRPPDARPWAMPEHCPVCGSDIVREEGESVARCTGELSCAAQRTQSVFHFASRRAMDVDGLGERYIEALGEFGHLDSVADLYRLTLDDLLEMKRRADERDGTTPETVKAGKVATKWAENLIAAIDRSRNTTLARFLYALGVQHVGESTAKALAQWFGSLGLIRHTPWPLFKRVPDIGGEVARAIGHFLDQPGNQQVIDQLLERDVRIGDEHAPNVKLGETLDLASLLVDLEIPKITPVRAAQLGAAFADAQAVLDAPAHNLVIAGLPPETADALAAWRDDPANAALLLRSAQAQAGLRALLPASSDTKAGPLEGRVVVLTGTLSSMGRDEAKEKLEALGAKATGSVSKKTSFVVAGEAAGSKLAKAEELGIEVWDEARLLAFLAEHE</sequence>
<dbReference type="Gene3D" id="3.30.470.30">
    <property type="entry name" value="DNA ligase/mRNA capping enzyme"/>
    <property type="match status" value="1"/>
</dbReference>
<dbReference type="Pfam" id="PF00533">
    <property type="entry name" value="BRCT"/>
    <property type="match status" value="1"/>
</dbReference>
<feature type="binding site" evidence="11">
    <location>
        <position position="136"/>
    </location>
    <ligand>
        <name>NAD(+)</name>
        <dbReference type="ChEBI" id="CHEBI:57540"/>
    </ligand>
</feature>
<dbReference type="PIRSF" id="PIRSF001604">
    <property type="entry name" value="LigA"/>
    <property type="match status" value="1"/>
</dbReference>
<feature type="binding site" evidence="11">
    <location>
        <position position="434"/>
    </location>
    <ligand>
        <name>Zn(2+)</name>
        <dbReference type="ChEBI" id="CHEBI:29105"/>
    </ligand>
</feature>
<keyword evidence="14" id="KW-1185">Reference proteome</keyword>
<evidence type="ECO:0000259" key="12">
    <source>
        <dbReference type="PROSITE" id="PS50172"/>
    </source>
</evidence>
<dbReference type="Gene3D" id="1.10.287.610">
    <property type="entry name" value="Helix hairpin bin"/>
    <property type="match status" value="1"/>
</dbReference>
<evidence type="ECO:0000256" key="10">
    <source>
        <dbReference type="ARBA" id="ARBA00034005"/>
    </source>
</evidence>
<reference evidence="14" key="1">
    <citation type="journal article" date="2019" name="Int. J. Syst. Evol. Microbiol.">
        <title>The Global Catalogue of Microorganisms (GCM) 10K type strain sequencing project: providing services to taxonomists for standard genome sequencing and annotation.</title>
        <authorList>
            <consortium name="The Broad Institute Genomics Platform"/>
            <consortium name="The Broad Institute Genome Sequencing Center for Infectious Disease"/>
            <person name="Wu L."/>
            <person name="Ma J."/>
        </authorList>
    </citation>
    <scope>NUCLEOTIDE SEQUENCE [LARGE SCALE GENOMIC DNA]</scope>
    <source>
        <strain evidence="14">KCTC 42441</strain>
    </source>
</reference>
<dbReference type="Pfam" id="PF03120">
    <property type="entry name" value="OB_DNA_ligase"/>
    <property type="match status" value="1"/>
</dbReference>
<dbReference type="SMART" id="SM00292">
    <property type="entry name" value="BRCT"/>
    <property type="match status" value="1"/>
</dbReference>
<evidence type="ECO:0000256" key="11">
    <source>
        <dbReference type="HAMAP-Rule" id="MF_01588"/>
    </source>
</evidence>
<evidence type="ECO:0000256" key="5">
    <source>
        <dbReference type="ARBA" id="ARBA00022763"/>
    </source>
</evidence>
<evidence type="ECO:0000256" key="7">
    <source>
        <dbReference type="ARBA" id="ARBA00022842"/>
    </source>
</evidence>
<keyword evidence="7 11" id="KW-0460">Magnesium</keyword>
<dbReference type="InterPro" id="IPR012340">
    <property type="entry name" value="NA-bd_OB-fold"/>
</dbReference>
<dbReference type="SUPFAM" id="SSF56091">
    <property type="entry name" value="DNA ligase/mRNA capping enzyme, catalytic domain"/>
    <property type="match status" value="1"/>
</dbReference>
<dbReference type="Pfam" id="PF03119">
    <property type="entry name" value="DNA_ligase_ZBD"/>
    <property type="match status" value="1"/>
</dbReference>
<evidence type="ECO:0000256" key="9">
    <source>
        <dbReference type="ARBA" id="ARBA00023204"/>
    </source>
</evidence>
<accession>A0ABV7XGY5</accession>
<dbReference type="EC" id="6.5.1.2" evidence="11"/>
<keyword evidence="5 11" id="KW-0227">DNA damage</keyword>
<dbReference type="Gene3D" id="3.40.50.10190">
    <property type="entry name" value="BRCT domain"/>
    <property type="match status" value="1"/>
</dbReference>
<feature type="domain" description="BRCT" evidence="12">
    <location>
        <begin position="702"/>
        <end position="782"/>
    </location>
</feature>
<dbReference type="InterPro" id="IPR004150">
    <property type="entry name" value="NAD_DNA_ligase_OB"/>
</dbReference>
<keyword evidence="4 11" id="KW-0479">Metal-binding</keyword>
<feature type="binding site" evidence="11">
    <location>
        <begin position="33"/>
        <end position="37"/>
    </location>
    <ligand>
        <name>NAD(+)</name>
        <dbReference type="ChEBI" id="CHEBI:57540"/>
    </ligand>
</feature>
<comment type="caution">
    <text evidence="11">Lacks conserved residue(s) required for the propagation of feature annotation.</text>
</comment>
<comment type="cofactor">
    <cofactor evidence="11">
        <name>Mg(2+)</name>
        <dbReference type="ChEBI" id="CHEBI:18420"/>
    </cofactor>
    <cofactor evidence="11">
        <name>Mn(2+)</name>
        <dbReference type="ChEBI" id="CHEBI:29035"/>
    </cofactor>
</comment>
<keyword evidence="3 11" id="KW-0235">DNA replication</keyword>
<keyword evidence="8 11" id="KW-0520">NAD</keyword>
<dbReference type="Gene3D" id="6.20.10.30">
    <property type="match status" value="1"/>
</dbReference>
<dbReference type="PANTHER" id="PTHR23389">
    <property type="entry name" value="CHROMOSOME TRANSMISSION FIDELITY FACTOR 18"/>
    <property type="match status" value="1"/>
</dbReference>
<dbReference type="Pfam" id="PF12826">
    <property type="entry name" value="HHH_2"/>
    <property type="match status" value="1"/>
</dbReference>
<gene>
    <name evidence="11 13" type="primary">ligA</name>
    <name evidence="13" type="ORF">ACFONC_04595</name>
</gene>